<dbReference type="Pfam" id="PF25202">
    <property type="entry name" value="DUF7834"/>
    <property type="match status" value="1"/>
</dbReference>
<dbReference type="PANTHER" id="PTHR35149">
    <property type="entry name" value="SLL5132 PROTEIN"/>
    <property type="match status" value="1"/>
</dbReference>
<reference evidence="3 4" key="1">
    <citation type="journal article" date="2021" name="Sci. Rep.">
        <title>The distribution of antibiotic resistance genes in chicken gut microbiota commensals.</title>
        <authorList>
            <person name="Juricova H."/>
            <person name="Matiasovicova J."/>
            <person name="Kubasova T."/>
            <person name="Cejkova D."/>
            <person name="Rychlik I."/>
        </authorList>
    </citation>
    <scope>NUCLEOTIDE SEQUENCE [LARGE SCALE GENOMIC DNA]</scope>
    <source>
        <strain evidence="3 4">An819</strain>
    </source>
</reference>
<protein>
    <submittedName>
        <fullName evidence="3">DUF262 domain-containing protein</fullName>
    </submittedName>
</protein>
<dbReference type="InterPro" id="IPR057156">
    <property type="entry name" value="DUF7834"/>
</dbReference>
<evidence type="ECO:0000259" key="2">
    <source>
        <dbReference type="Pfam" id="PF25202"/>
    </source>
</evidence>
<evidence type="ECO:0000313" key="4">
    <source>
        <dbReference type="Proteomes" id="UP000764045"/>
    </source>
</evidence>
<dbReference type="EMBL" id="JACJJL010000041">
    <property type="protein sequence ID" value="MBM6663040.1"/>
    <property type="molecule type" value="Genomic_DNA"/>
</dbReference>
<proteinExistence type="predicted"/>
<evidence type="ECO:0000313" key="3">
    <source>
        <dbReference type="EMBL" id="MBM6663040.1"/>
    </source>
</evidence>
<dbReference type="Pfam" id="PF03235">
    <property type="entry name" value="GmrSD_N"/>
    <property type="match status" value="1"/>
</dbReference>
<dbReference type="RefSeq" id="WP_205112063.1">
    <property type="nucleotide sequence ID" value="NZ_JACJJL010000041.1"/>
</dbReference>
<accession>A0A939B5W9</accession>
<feature type="domain" description="GmrSD restriction endonucleases N-terminal" evidence="1">
    <location>
        <begin position="18"/>
        <end position="182"/>
    </location>
</feature>
<feature type="domain" description="DUF7834" evidence="2">
    <location>
        <begin position="192"/>
        <end position="423"/>
    </location>
</feature>
<keyword evidence="4" id="KW-1185">Reference proteome</keyword>
<gene>
    <name evidence="3" type="ORF">H6B30_15030</name>
</gene>
<dbReference type="AlphaFoldDB" id="A0A939B5W9"/>
<comment type="caution">
    <text evidence="3">The sequence shown here is derived from an EMBL/GenBank/DDBJ whole genome shotgun (WGS) entry which is preliminary data.</text>
</comment>
<evidence type="ECO:0000259" key="1">
    <source>
        <dbReference type="Pfam" id="PF03235"/>
    </source>
</evidence>
<organism evidence="3 4">
    <name type="scientific">Marseilla massiliensis</name>
    <dbReference type="NCBI Taxonomy" id="1841864"/>
    <lineage>
        <taxon>Bacteria</taxon>
        <taxon>Pseudomonadati</taxon>
        <taxon>Bacteroidota</taxon>
        <taxon>Bacteroidia</taxon>
        <taxon>Bacteroidales</taxon>
        <taxon>Prevotellaceae</taxon>
        <taxon>Marseilla</taxon>
    </lineage>
</organism>
<dbReference type="PANTHER" id="PTHR35149:SF2">
    <property type="entry name" value="DUF262 DOMAIN-CONTAINING PROTEIN"/>
    <property type="match status" value="1"/>
</dbReference>
<name>A0A939B5W9_9BACT</name>
<dbReference type="Proteomes" id="UP000764045">
    <property type="component" value="Unassembled WGS sequence"/>
</dbReference>
<sequence length="438" mass="51426">MRLKNNIPQIWSIDKLLKANLVIPNYQRPYKWTDKNIVELLLDIQKSMEESRKYANFKYRIGTVILYKNENGEYEVVDGQQRILSFLLLSLYLQPGFTCALSEVEYSNKITQKNIQANYKTISEWFSSVDEEGEKLFTKALKDILEVVVITVDKISEAFQLFDSQNTRGRALYPHDLLKAYHLREIHDKYEMQHAVIKWESKDPRAIRELFDHYLFPLWNWAKCRKCGNFTIADIDIYKGIEEDTGYTYARRANKAMPYFLLTEPFISGSDFFEMVDHYMQMLHNIKEEIITNPNFDKIKQMLTDGKGADSVEAFDKACLSSSTGLNYARNLFFCTLLCYYDRFHNFDVMAVTKLFTWAMMIRVDMTHLGFDTINRYAIGRNDFDRYSNAKPVIAMIAYARRHTEIAGMRLTLSVDDRANDEWKELYSNLCILNGYSI</sequence>
<dbReference type="InterPro" id="IPR004919">
    <property type="entry name" value="GmrSD_N"/>
</dbReference>